<dbReference type="PANTHER" id="PTHR35800:SF1">
    <property type="entry name" value="RNA-BINDING PROTEIN KHPB"/>
    <property type="match status" value="1"/>
</dbReference>
<dbReference type="EMBL" id="CP097092">
    <property type="protein sequence ID" value="UQF78125.1"/>
    <property type="molecule type" value="Genomic_DNA"/>
</dbReference>
<dbReference type="GO" id="GO:0003723">
    <property type="term" value="F:RNA binding"/>
    <property type="evidence" value="ECO:0007669"/>
    <property type="project" value="InterPro"/>
</dbReference>
<dbReference type="CDD" id="cd02644">
    <property type="entry name" value="R3H_jag"/>
    <property type="match status" value="1"/>
</dbReference>
<evidence type="ECO:0000313" key="4">
    <source>
        <dbReference type="Proteomes" id="UP000787322"/>
    </source>
</evidence>
<dbReference type="Proteomes" id="UP000831562">
    <property type="component" value="Chromosome"/>
</dbReference>
<dbReference type="RefSeq" id="WP_313994633.1">
    <property type="nucleotide sequence ID" value="NZ_CAUQBC010000003.1"/>
</dbReference>
<dbReference type="InterPro" id="IPR034079">
    <property type="entry name" value="R3H_KhpB"/>
</dbReference>
<dbReference type="AlphaFoldDB" id="A0A9D5X539"/>
<dbReference type="InterPro" id="IPR036867">
    <property type="entry name" value="R3H_dom_sf"/>
</dbReference>
<dbReference type="PANTHER" id="PTHR35800">
    <property type="entry name" value="PROTEIN JAG"/>
    <property type="match status" value="1"/>
</dbReference>
<dbReference type="InterPro" id="IPR039247">
    <property type="entry name" value="KhpB"/>
</dbReference>
<dbReference type="InterPro" id="IPR015946">
    <property type="entry name" value="KH_dom-like_a/b"/>
</dbReference>
<evidence type="ECO:0000313" key="3">
    <source>
        <dbReference type="EMBL" id="UQF78125.1"/>
    </source>
</evidence>
<reference evidence="3" key="2">
    <citation type="submission" date="2022-05" db="EMBL/GenBank/DDBJ databases">
        <title>Using nanopore sequencing to obtain complete genomes from saliva samples.</title>
        <authorList>
            <person name="Baker J.L."/>
        </authorList>
    </citation>
    <scope>NUCLEOTIDE SEQUENCE</scope>
    <source>
        <strain evidence="3">JCVI-JB-Lp32</strain>
    </source>
</reference>
<dbReference type="Pfam" id="PF01424">
    <property type="entry name" value="R3H"/>
    <property type="match status" value="1"/>
</dbReference>
<dbReference type="SUPFAM" id="SSF82708">
    <property type="entry name" value="R3H domain"/>
    <property type="match status" value="1"/>
</dbReference>
<reference evidence="2" key="1">
    <citation type="submission" date="2020-04" db="EMBL/GenBank/DDBJ databases">
        <title>Deep metagenomics examines the oral microbiome during advanced dental caries in children, revealing novel taxa and co-occurrences with host molecules.</title>
        <authorList>
            <person name="Baker J.L."/>
            <person name="Morton J.T."/>
            <person name="Dinis M."/>
            <person name="Alvarez R."/>
            <person name="Tran N.C."/>
            <person name="Knight R."/>
            <person name="Edlund A."/>
        </authorList>
    </citation>
    <scope>NUCLEOTIDE SEQUENCE</scope>
    <source>
        <strain evidence="2">JCVI_3_bin.11</strain>
    </source>
</reference>
<dbReference type="EMBL" id="JABZGU010000064">
    <property type="protein sequence ID" value="MBF4802877.1"/>
    <property type="molecule type" value="Genomic_DNA"/>
</dbReference>
<dbReference type="Gene3D" id="3.30.300.20">
    <property type="match status" value="1"/>
</dbReference>
<evidence type="ECO:0000313" key="2">
    <source>
        <dbReference type="EMBL" id="MBF4802877.1"/>
    </source>
</evidence>
<name>A0A9D5X539_9ACTN</name>
<dbReference type="SMART" id="SM00393">
    <property type="entry name" value="R3H"/>
    <property type="match status" value="1"/>
</dbReference>
<proteinExistence type="predicted"/>
<dbReference type="PROSITE" id="PS51061">
    <property type="entry name" value="R3H"/>
    <property type="match status" value="1"/>
</dbReference>
<accession>A0A9D5X539</accession>
<sequence length="194" mass="21567">MEDETFVSEPNALNESPVVDSQDEFASIREHFEAGIQLTDAEMNKIADTAVFYLRELLSFFGENSCAIDEYDGEDGELILDVTGGDLAILIGRHGNTLEALQMVLSSLMSAKLHFHYPVSVDVESYKSRRRNKLQEMALSAAARAKKTGKVSLAPMSGYERRIIHIALRDNLEVTTHSEGDDPYRRVVVTAINS</sequence>
<dbReference type="Pfam" id="PF13083">
    <property type="entry name" value="KH_KhpA-B"/>
    <property type="match status" value="1"/>
</dbReference>
<protein>
    <submittedName>
        <fullName evidence="2">KH domain-containing protein</fullName>
    </submittedName>
</protein>
<organism evidence="2 4">
    <name type="scientific">Lancefieldella parvula</name>
    <dbReference type="NCBI Taxonomy" id="1382"/>
    <lineage>
        <taxon>Bacteria</taxon>
        <taxon>Bacillati</taxon>
        <taxon>Actinomycetota</taxon>
        <taxon>Coriobacteriia</taxon>
        <taxon>Coriobacteriales</taxon>
        <taxon>Atopobiaceae</taxon>
        <taxon>Lancefieldella</taxon>
    </lineage>
</organism>
<evidence type="ECO:0000259" key="1">
    <source>
        <dbReference type="PROSITE" id="PS51061"/>
    </source>
</evidence>
<dbReference type="InterPro" id="IPR001374">
    <property type="entry name" value="R3H_dom"/>
</dbReference>
<gene>
    <name evidence="2" type="ORF">HXK24_03525</name>
    <name evidence="3" type="ORF">M3I19_07650</name>
</gene>
<feature type="domain" description="R3H" evidence="1">
    <location>
        <begin position="128"/>
        <end position="193"/>
    </location>
</feature>
<dbReference type="Proteomes" id="UP000787322">
    <property type="component" value="Unassembled WGS sequence"/>
</dbReference>
<dbReference type="Gene3D" id="3.30.1370.50">
    <property type="entry name" value="R3H-like domain"/>
    <property type="match status" value="1"/>
</dbReference>